<dbReference type="GO" id="GO:0051537">
    <property type="term" value="F:2 iron, 2 sulfur cluster binding"/>
    <property type="evidence" value="ECO:0007669"/>
    <property type="project" value="InterPro"/>
</dbReference>
<feature type="domain" description="Ferric siderophore reductase C-terminal" evidence="1">
    <location>
        <begin position="203"/>
        <end position="224"/>
    </location>
</feature>
<dbReference type="PATRIC" id="fig|1678637.3.peg.874"/>
<dbReference type="RefSeq" id="WP_049714498.1">
    <property type="nucleotide sequence ID" value="NZ_LFXA01000002.1"/>
</dbReference>
<dbReference type="STRING" id="1678637.AC230_03985"/>
<evidence type="ECO:0000259" key="1">
    <source>
        <dbReference type="Pfam" id="PF11575"/>
    </source>
</evidence>
<proteinExistence type="predicted"/>
<accession>A0A0K9XKE6</accession>
<dbReference type="OrthoDB" id="3290158at2"/>
<reference evidence="3" key="1">
    <citation type="submission" date="2015-07" db="EMBL/GenBank/DDBJ databases">
        <title>Draft genome sequence of Streptomyces sp. CMAA 1322, a bacterium isolated from Caatinga biome, from dry forest semiarid of Brazil.</title>
        <authorList>
            <person name="Santos S.N."/>
            <person name="Gacesa R."/>
            <person name="Taketani R.G."/>
            <person name="Long P.F."/>
            <person name="Melo I.S."/>
        </authorList>
    </citation>
    <scope>NUCLEOTIDE SEQUENCE [LARGE SCALE GENOMIC DNA]</scope>
    <source>
        <strain evidence="3">CMAA 1322</strain>
    </source>
</reference>
<dbReference type="Proteomes" id="UP000037288">
    <property type="component" value="Unassembled WGS sequence"/>
</dbReference>
<protein>
    <recommendedName>
        <fullName evidence="1">Ferric siderophore reductase C-terminal domain-containing protein</fullName>
    </recommendedName>
</protein>
<evidence type="ECO:0000313" key="3">
    <source>
        <dbReference type="Proteomes" id="UP000037288"/>
    </source>
</evidence>
<gene>
    <name evidence="2" type="ORF">AC230_03985</name>
</gene>
<evidence type="ECO:0000313" key="2">
    <source>
        <dbReference type="EMBL" id="KNB53768.1"/>
    </source>
</evidence>
<dbReference type="AlphaFoldDB" id="A0A0K9XKE6"/>
<sequence length="236" mass="25031">MRPHELASVGPFFALRTDEEEPAGAGGYLAPGREAVGIRVETVGRRMGTEDRRVAASVAFQGIAGRLLSIGLGAVVLTGEVPDLRSGRLRWQPTLTAPDDLWLPGPVPAVPAERLADVVLDGRLVPLLGLMRDVVPVSPRLMRGNAGSALAGALRVLHGWCRERGRAADAERALAVARGLFRHPLLTGTGELTVTAGGPVFVRDTCCLYYRVPAGAGMCGDCVLRHPPRSRTPGIR</sequence>
<name>A0A0K9XKE6_9ACTN</name>
<dbReference type="Pfam" id="PF11575">
    <property type="entry name" value="FhuF_C"/>
    <property type="match status" value="1"/>
</dbReference>
<dbReference type="EMBL" id="LFXA01000002">
    <property type="protein sequence ID" value="KNB53768.1"/>
    <property type="molecule type" value="Genomic_DNA"/>
</dbReference>
<comment type="caution">
    <text evidence="2">The sequence shown here is derived from an EMBL/GenBank/DDBJ whole genome shotgun (WGS) entry which is preliminary data.</text>
</comment>
<keyword evidence="3" id="KW-1185">Reference proteome</keyword>
<dbReference type="InterPro" id="IPR024726">
    <property type="entry name" value="FhuF_C"/>
</dbReference>
<organism evidence="2 3">
    <name type="scientific">Streptomyces caatingaensis</name>
    <dbReference type="NCBI Taxonomy" id="1678637"/>
    <lineage>
        <taxon>Bacteria</taxon>
        <taxon>Bacillati</taxon>
        <taxon>Actinomycetota</taxon>
        <taxon>Actinomycetes</taxon>
        <taxon>Kitasatosporales</taxon>
        <taxon>Streptomycetaceae</taxon>
        <taxon>Streptomyces</taxon>
    </lineage>
</organism>